<dbReference type="PANTHER" id="PTHR42756">
    <property type="entry name" value="TRANSCRIPTIONAL REGULATOR, MARR"/>
    <property type="match status" value="1"/>
</dbReference>
<dbReference type="PROSITE" id="PS01117">
    <property type="entry name" value="HTH_MARR_1"/>
    <property type="match status" value="1"/>
</dbReference>
<evidence type="ECO:0000256" key="2">
    <source>
        <dbReference type="ARBA" id="ARBA00023125"/>
    </source>
</evidence>
<dbReference type="SUPFAM" id="SSF46785">
    <property type="entry name" value="Winged helix' DNA-binding domain"/>
    <property type="match status" value="1"/>
</dbReference>
<dbReference type="PANTHER" id="PTHR42756:SF1">
    <property type="entry name" value="TRANSCRIPTIONAL REPRESSOR OF EMRAB OPERON"/>
    <property type="match status" value="1"/>
</dbReference>
<sequence>MANDNKVWNQNDAIPSLVQSKRQIERYGLDVDAQAILVATRLLAAGTRLGHASEVHFARFGLSTGRYRVLVELEDSEGEALPSQLAENLGVTRATMTGLIDTLERDGLVSRRTSAQDGRQRSVVLTEEGAKRLQAMAPEHFARLEAMVGLLSIEERGVFLDLLGRVTQGISALTDETIEPDKPAGESRKKQHRSKG</sequence>
<evidence type="ECO:0000313" key="6">
    <source>
        <dbReference type="EMBL" id="KZE75350.1"/>
    </source>
</evidence>
<keyword evidence="2" id="KW-0238">DNA-binding</keyword>
<comment type="caution">
    <text evidence="6">The sequence shown here is derived from an EMBL/GenBank/DDBJ whole genome shotgun (WGS) entry which is preliminary data.</text>
</comment>
<dbReference type="InterPro" id="IPR023187">
    <property type="entry name" value="Tscrpt_reg_MarR-type_CS"/>
</dbReference>
<accession>A0A163VT11</accession>
<keyword evidence="1" id="KW-0805">Transcription regulation</keyword>
<dbReference type="PROSITE" id="PS50995">
    <property type="entry name" value="HTH_MARR_2"/>
    <property type="match status" value="1"/>
</dbReference>
<evidence type="ECO:0000256" key="3">
    <source>
        <dbReference type="ARBA" id="ARBA00023163"/>
    </source>
</evidence>
<keyword evidence="7" id="KW-1185">Reference proteome</keyword>
<dbReference type="EMBL" id="LQRA01000072">
    <property type="protein sequence ID" value="KZE75350.1"/>
    <property type="molecule type" value="Genomic_DNA"/>
</dbReference>
<dbReference type="GO" id="GO:0003677">
    <property type="term" value="F:DNA binding"/>
    <property type="evidence" value="ECO:0007669"/>
    <property type="project" value="UniProtKB-KW"/>
</dbReference>
<dbReference type="STRING" id="1007103.GCA_000213315_00863"/>
<feature type="region of interest" description="Disordered" evidence="4">
    <location>
        <begin position="174"/>
        <end position="196"/>
    </location>
</feature>
<dbReference type="SMART" id="SM00347">
    <property type="entry name" value="HTH_MARR"/>
    <property type="match status" value="1"/>
</dbReference>
<dbReference type="Gene3D" id="1.10.10.10">
    <property type="entry name" value="Winged helix-like DNA-binding domain superfamily/Winged helix DNA-binding domain"/>
    <property type="match status" value="1"/>
</dbReference>
<protein>
    <submittedName>
        <fullName evidence="6">MarR family transcriptional regulator</fullName>
    </submittedName>
</protein>
<dbReference type="PRINTS" id="PR00598">
    <property type="entry name" value="HTHMARR"/>
</dbReference>
<dbReference type="GO" id="GO:0003700">
    <property type="term" value="F:DNA-binding transcription factor activity"/>
    <property type="evidence" value="ECO:0007669"/>
    <property type="project" value="InterPro"/>
</dbReference>
<feature type="compositionally biased region" description="Basic and acidic residues" evidence="4">
    <location>
        <begin position="179"/>
        <end position="188"/>
    </location>
</feature>
<gene>
    <name evidence="6" type="ORF">AV654_26645</name>
</gene>
<feature type="domain" description="HTH marR-type" evidence="5">
    <location>
        <begin position="10"/>
        <end position="168"/>
    </location>
</feature>
<dbReference type="InterPro" id="IPR000835">
    <property type="entry name" value="HTH_MarR-typ"/>
</dbReference>
<evidence type="ECO:0000256" key="1">
    <source>
        <dbReference type="ARBA" id="ARBA00023015"/>
    </source>
</evidence>
<reference evidence="7" key="1">
    <citation type="submission" date="2016-01" db="EMBL/GenBank/DDBJ databases">
        <title>Draft genome of Chromobacterium sp. F49.</title>
        <authorList>
            <person name="Hong K.W."/>
        </authorList>
    </citation>
    <scope>NUCLEOTIDE SEQUENCE [LARGE SCALE GENOMIC DNA]</scope>
    <source>
        <strain evidence="7">M63</strain>
    </source>
</reference>
<organism evidence="6 7">
    <name type="scientific">Paenibacillus elgii</name>
    <dbReference type="NCBI Taxonomy" id="189691"/>
    <lineage>
        <taxon>Bacteria</taxon>
        <taxon>Bacillati</taxon>
        <taxon>Bacillota</taxon>
        <taxon>Bacilli</taxon>
        <taxon>Bacillales</taxon>
        <taxon>Paenibacillaceae</taxon>
        <taxon>Paenibacillus</taxon>
    </lineage>
</organism>
<dbReference type="InterPro" id="IPR036390">
    <property type="entry name" value="WH_DNA-bd_sf"/>
</dbReference>
<proteinExistence type="predicted"/>
<keyword evidence="3" id="KW-0804">Transcription</keyword>
<dbReference type="eggNOG" id="COG1846">
    <property type="taxonomic scope" value="Bacteria"/>
</dbReference>
<dbReference type="Pfam" id="PF12802">
    <property type="entry name" value="MarR_2"/>
    <property type="match status" value="1"/>
</dbReference>
<dbReference type="OrthoDB" id="162531at2"/>
<name>A0A163VT11_9BACL</name>
<dbReference type="AlphaFoldDB" id="A0A163VT11"/>
<evidence type="ECO:0000259" key="5">
    <source>
        <dbReference type="PROSITE" id="PS50995"/>
    </source>
</evidence>
<dbReference type="InterPro" id="IPR036388">
    <property type="entry name" value="WH-like_DNA-bd_sf"/>
</dbReference>
<dbReference type="RefSeq" id="WP_063184827.1">
    <property type="nucleotide sequence ID" value="NZ_LQRA01000072.1"/>
</dbReference>
<evidence type="ECO:0000256" key="4">
    <source>
        <dbReference type="SAM" id="MobiDB-lite"/>
    </source>
</evidence>
<dbReference type="Proteomes" id="UP000076563">
    <property type="component" value="Unassembled WGS sequence"/>
</dbReference>
<evidence type="ECO:0000313" key="7">
    <source>
        <dbReference type="Proteomes" id="UP000076563"/>
    </source>
</evidence>